<comment type="caution">
    <text evidence="2">The sequence shown here is derived from an EMBL/GenBank/DDBJ whole genome shotgun (WGS) entry which is preliminary data.</text>
</comment>
<organism evidence="2 3">
    <name type="scientific">Fusarium flagelliforme</name>
    <dbReference type="NCBI Taxonomy" id="2675880"/>
    <lineage>
        <taxon>Eukaryota</taxon>
        <taxon>Fungi</taxon>
        <taxon>Dikarya</taxon>
        <taxon>Ascomycota</taxon>
        <taxon>Pezizomycotina</taxon>
        <taxon>Sordariomycetes</taxon>
        <taxon>Hypocreomycetidae</taxon>
        <taxon>Hypocreales</taxon>
        <taxon>Nectriaceae</taxon>
        <taxon>Fusarium</taxon>
        <taxon>Fusarium incarnatum-equiseti species complex</taxon>
    </lineage>
</organism>
<evidence type="ECO:0000313" key="2">
    <source>
        <dbReference type="EMBL" id="RFN50535.1"/>
    </source>
</evidence>
<accession>A0A395MSH9</accession>
<keyword evidence="1" id="KW-0472">Membrane</keyword>
<keyword evidence="1" id="KW-1133">Transmembrane helix</keyword>
<dbReference type="EMBL" id="PXXK01000134">
    <property type="protein sequence ID" value="RFN50535.1"/>
    <property type="molecule type" value="Genomic_DNA"/>
</dbReference>
<keyword evidence="3" id="KW-1185">Reference proteome</keyword>
<evidence type="ECO:0000256" key="1">
    <source>
        <dbReference type="SAM" id="Phobius"/>
    </source>
</evidence>
<sequence length="137" mass="15834">MPPFYNHPFVEGLSLMPRDISANDNPLKSVNPSPDTTLKIVTSVWVVGWLVFGLISVISLNSRGQAGYWIPDWYLDTDGKKRAKLSVATWWVCVLLFWPIIWIIYLVGITWRAIKRGWNKWKENKTKRLAEDSSEEV</sequence>
<feature type="transmembrane region" description="Helical" evidence="1">
    <location>
        <begin position="90"/>
        <end position="114"/>
    </location>
</feature>
<proteinExistence type="predicted"/>
<feature type="transmembrane region" description="Helical" evidence="1">
    <location>
        <begin position="40"/>
        <end position="60"/>
    </location>
</feature>
<reference evidence="2 3" key="1">
    <citation type="journal article" date="2018" name="PLoS Pathog.">
        <title>Evolution of structural diversity of trichothecenes, a family of toxins produced by plant pathogenic and entomopathogenic fungi.</title>
        <authorList>
            <person name="Proctor R.H."/>
            <person name="McCormick S.P."/>
            <person name="Kim H.S."/>
            <person name="Cardoza R.E."/>
            <person name="Stanley A.M."/>
            <person name="Lindo L."/>
            <person name="Kelly A."/>
            <person name="Brown D.W."/>
            <person name="Lee T."/>
            <person name="Vaughan M.M."/>
            <person name="Alexander N.J."/>
            <person name="Busman M."/>
            <person name="Gutierrez S."/>
        </authorList>
    </citation>
    <scope>NUCLEOTIDE SEQUENCE [LARGE SCALE GENOMIC DNA]</scope>
    <source>
        <strain evidence="2 3">NRRL 13405</strain>
    </source>
</reference>
<evidence type="ECO:0000313" key="3">
    <source>
        <dbReference type="Proteomes" id="UP000265631"/>
    </source>
</evidence>
<name>A0A395MSH9_9HYPO</name>
<keyword evidence="1" id="KW-0812">Transmembrane</keyword>
<protein>
    <submittedName>
        <fullName evidence="2">Uncharacterized protein</fullName>
    </submittedName>
</protein>
<dbReference type="Proteomes" id="UP000265631">
    <property type="component" value="Unassembled WGS sequence"/>
</dbReference>
<dbReference type="AlphaFoldDB" id="A0A395MSH9"/>
<gene>
    <name evidence="2" type="ORF">FIE12Z_5201</name>
</gene>